<evidence type="ECO:0000256" key="2">
    <source>
        <dbReference type="ARBA" id="ARBA00022448"/>
    </source>
</evidence>
<dbReference type="Pfam" id="PF02416">
    <property type="entry name" value="TatA_B_E"/>
    <property type="match status" value="1"/>
</dbReference>
<reference evidence="8" key="1">
    <citation type="submission" date="2020-05" db="EMBL/GenBank/DDBJ databases">
        <authorList>
            <person name="Chiriac C."/>
            <person name="Salcher M."/>
            <person name="Ghai R."/>
            <person name="Kavagutti S V."/>
        </authorList>
    </citation>
    <scope>NUCLEOTIDE SEQUENCE</scope>
</reference>
<dbReference type="InterPro" id="IPR003369">
    <property type="entry name" value="TatA/B/E"/>
</dbReference>
<evidence type="ECO:0000256" key="7">
    <source>
        <dbReference type="ARBA" id="ARBA00023136"/>
    </source>
</evidence>
<dbReference type="PRINTS" id="PR01506">
    <property type="entry name" value="TATBPROTEIN"/>
</dbReference>
<keyword evidence="4" id="KW-0653">Protein transport</keyword>
<sequence length="102" mass="11167">MFFDFGAGEIIGLAVLAMILIGPERLPNFAVDAAKFVKKVREMATSATNELKENLGPGFEDLKPTDLNPKTFLQKQLSSVLDENDKPASKAKFVSKIDPDLL</sequence>
<evidence type="ECO:0000313" key="8">
    <source>
        <dbReference type="EMBL" id="CAB5052026.1"/>
    </source>
</evidence>
<keyword evidence="3" id="KW-0812">Transmembrane</keyword>
<dbReference type="AlphaFoldDB" id="A0A6J7TGP5"/>
<proteinExistence type="predicted"/>
<evidence type="ECO:0000256" key="1">
    <source>
        <dbReference type="ARBA" id="ARBA00004167"/>
    </source>
</evidence>
<keyword evidence="6" id="KW-0811">Translocation</keyword>
<dbReference type="NCBIfam" id="NF002377">
    <property type="entry name" value="PRK01371.1-4"/>
    <property type="match status" value="1"/>
</dbReference>
<gene>
    <name evidence="8" type="ORF">UFOPK4307_00113</name>
</gene>
<keyword evidence="7" id="KW-0472">Membrane</keyword>
<organism evidence="8">
    <name type="scientific">freshwater metagenome</name>
    <dbReference type="NCBI Taxonomy" id="449393"/>
    <lineage>
        <taxon>unclassified sequences</taxon>
        <taxon>metagenomes</taxon>
        <taxon>ecological metagenomes</taxon>
    </lineage>
</organism>
<evidence type="ECO:0000256" key="5">
    <source>
        <dbReference type="ARBA" id="ARBA00022989"/>
    </source>
</evidence>
<accession>A0A6J7TGP5</accession>
<keyword evidence="2" id="KW-0813">Transport</keyword>
<dbReference type="Gene3D" id="1.20.5.3310">
    <property type="match status" value="1"/>
</dbReference>
<comment type="subcellular location">
    <subcellularLocation>
        <location evidence="1">Membrane</location>
        <topology evidence="1">Single-pass membrane protein</topology>
    </subcellularLocation>
</comment>
<dbReference type="EMBL" id="CAFBQO010000007">
    <property type="protein sequence ID" value="CAB5052026.1"/>
    <property type="molecule type" value="Genomic_DNA"/>
</dbReference>
<name>A0A6J7TGP5_9ZZZZ</name>
<evidence type="ECO:0000256" key="4">
    <source>
        <dbReference type="ARBA" id="ARBA00022927"/>
    </source>
</evidence>
<evidence type="ECO:0000256" key="6">
    <source>
        <dbReference type="ARBA" id="ARBA00023010"/>
    </source>
</evidence>
<evidence type="ECO:0000256" key="3">
    <source>
        <dbReference type="ARBA" id="ARBA00022692"/>
    </source>
</evidence>
<protein>
    <submittedName>
        <fullName evidence="8">Unannotated protein</fullName>
    </submittedName>
</protein>
<keyword evidence="5" id="KW-1133">Transmembrane helix</keyword>